<protein>
    <submittedName>
        <fullName evidence="2">Uncharacterized protein</fullName>
    </submittedName>
</protein>
<reference evidence="2 3" key="1">
    <citation type="submission" date="2019-05" db="EMBL/GenBank/DDBJ databases">
        <title>Another draft genome of Portunus trituberculatus and its Hox gene families provides insights of decapod evolution.</title>
        <authorList>
            <person name="Jeong J.-H."/>
            <person name="Song I."/>
            <person name="Kim S."/>
            <person name="Choi T."/>
            <person name="Kim D."/>
            <person name="Ryu S."/>
            <person name="Kim W."/>
        </authorList>
    </citation>
    <scope>NUCLEOTIDE SEQUENCE [LARGE SCALE GENOMIC DNA]</scope>
    <source>
        <tissue evidence="2">Muscle</tissue>
    </source>
</reference>
<evidence type="ECO:0000313" key="3">
    <source>
        <dbReference type="Proteomes" id="UP000324222"/>
    </source>
</evidence>
<feature type="region of interest" description="Disordered" evidence="1">
    <location>
        <begin position="118"/>
        <end position="141"/>
    </location>
</feature>
<comment type="caution">
    <text evidence="2">The sequence shown here is derived from an EMBL/GenBank/DDBJ whole genome shotgun (WGS) entry which is preliminary data.</text>
</comment>
<dbReference type="AlphaFoldDB" id="A0A5B7EB91"/>
<accession>A0A5B7EB91</accession>
<gene>
    <name evidence="2" type="ORF">E2C01_023308</name>
</gene>
<evidence type="ECO:0000313" key="2">
    <source>
        <dbReference type="EMBL" id="MPC30054.1"/>
    </source>
</evidence>
<name>A0A5B7EB91_PORTR</name>
<dbReference type="Proteomes" id="UP000324222">
    <property type="component" value="Unassembled WGS sequence"/>
</dbReference>
<dbReference type="EMBL" id="VSRR010002185">
    <property type="protein sequence ID" value="MPC30054.1"/>
    <property type="molecule type" value="Genomic_DNA"/>
</dbReference>
<keyword evidence="3" id="KW-1185">Reference proteome</keyword>
<organism evidence="2 3">
    <name type="scientific">Portunus trituberculatus</name>
    <name type="common">Swimming crab</name>
    <name type="synonym">Neptunus trituberculatus</name>
    <dbReference type="NCBI Taxonomy" id="210409"/>
    <lineage>
        <taxon>Eukaryota</taxon>
        <taxon>Metazoa</taxon>
        <taxon>Ecdysozoa</taxon>
        <taxon>Arthropoda</taxon>
        <taxon>Crustacea</taxon>
        <taxon>Multicrustacea</taxon>
        <taxon>Malacostraca</taxon>
        <taxon>Eumalacostraca</taxon>
        <taxon>Eucarida</taxon>
        <taxon>Decapoda</taxon>
        <taxon>Pleocyemata</taxon>
        <taxon>Brachyura</taxon>
        <taxon>Eubrachyura</taxon>
        <taxon>Portunoidea</taxon>
        <taxon>Portunidae</taxon>
        <taxon>Portuninae</taxon>
        <taxon>Portunus</taxon>
    </lineage>
</organism>
<evidence type="ECO:0000256" key="1">
    <source>
        <dbReference type="SAM" id="MobiDB-lite"/>
    </source>
</evidence>
<proteinExistence type="predicted"/>
<sequence length="247" mass="27050">MVLNLLSITLSYSRIQVIHILSSISARLVFSCVILSPQNTKTATILFHFSRRDVRSPRPPPPPTSQPATSCRSGSLLLLLLLLLLQLSLSLACSSVLEGKKRISVGAVSHLVVAGAARRRPRGGREGKGRQDHRKGAAAAAGRMGVRGRVMEAVCVKAKARCPSHCHAAWSFPPSPFNRQDVYVTSHLYGKYEYSLTLPQQCTAAPQLHITLTTTTALSPRTSAFSLQYLQLLFFYTEGSKPRSIVW</sequence>